<evidence type="ECO:0000313" key="1">
    <source>
        <dbReference type="EMBL" id="GBP44104.1"/>
    </source>
</evidence>
<name>A0A4C1W1Q8_EUMVA</name>
<reference evidence="1 2" key="1">
    <citation type="journal article" date="2019" name="Commun. Biol.">
        <title>The bagworm genome reveals a unique fibroin gene that provides high tensile strength.</title>
        <authorList>
            <person name="Kono N."/>
            <person name="Nakamura H."/>
            <person name="Ohtoshi R."/>
            <person name="Tomita M."/>
            <person name="Numata K."/>
            <person name="Arakawa K."/>
        </authorList>
    </citation>
    <scope>NUCLEOTIDE SEQUENCE [LARGE SCALE GENOMIC DNA]</scope>
</reference>
<accession>A0A4C1W1Q8</accession>
<keyword evidence="2" id="KW-1185">Reference proteome</keyword>
<dbReference type="EMBL" id="BGZK01000447">
    <property type="protein sequence ID" value="GBP44104.1"/>
    <property type="molecule type" value="Genomic_DNA"/>
</dbReference>
<gene>
    <name evidence="1" type="ORF">EVAR_81425_1</name>
</gene>
<sequence>MNIHESSVLYNDFYETAKCETGACAGPMDEPSLNSDIEVTHTTRSICADGDAAAASTQNPSYCDTTSSWVSLRRGPMKISTVLGPCDRQTRPAALTSLSVHLVEDVPRCVVQYLVAIR</sequence>
<protein>
    <submittedName>
        <fullName evidence="1">Uncharacterized protein</fullName>
    </submittedName>
</protein>
<organism evidence="1 2">
    <name type="scientific">Eumeta variegata</name>
    <name type="common">Bagworm moth</name>
    <name type="synonym">Eumeta japonica</name>
    <dbReference type="NCBI Taxonomy" id="151549"/>
    <lineage>
        <taxon>Eukaryota</taxon>
        <taxon>Metazoa</taxon>
        <taxon>Ecdysozoa</taxon>
        <taxon>Arthropoda</taxon>
        <taxon>Hexapoda</taxon>
        <taxon>Insecta</taxon>
        <taxon>Pterygota</taxon>
        <taxon>Neoptera</taxon>
        <taxon>Endopterygota</taxon>
        <taxon>Lepidoptera</taxon>
        <taxon>Glossata</taxon>
        <taxon>Ditrysia</taxon>
        <taxon>Tineoidea</taxon>
        <taxon>Psychidae</taxon>
        <taxon>Oiketicinae</taxon>
        <taxon>Eumeta</taxon>
    </lineage>
</organism>
<evidence type="ECO:0000313" key="2">
    <source>
        <dbReference type="Proteomes" id="UP000299102"/>
    </source>
</evidence>
<proteinExistence type="predicted"/>
<dbReference type="Proteomes" id="UP000299102">
    <property type="component" value="Unassembled WGS sequence"/>
</dbReference>
<comment type="caution">
    <text evidence="1">The sequence shown here is derived from an EMBL/GenBank/DDBJ whole genome shotgun (WGS) entry which is preliminary data.</text>
</comment>
<dbReference type="AlphaFoldDB" id="A0A4C1W1Q8"/>